<comment type="caution">
    <text evidence="1">The sequence shown here is derived from an EMBL/GenBank/DDBJ whole genome shotgun (WGS) entry which is preliminary data.</text>
</comment>
<organism evidence="1 2">
    <name type="scientific">Gigaspora margarita</name>
    <dbReference type="NCBI Taxonomy" id="4874"/>
    <lineage>
        <taxon>Eukaryota</taxon>
        <taxon>Fungi</taxon>
        <taxon>Fungi incertae sedis</taxon>
        <taxon>Mucoromycota</taxon>
        <taxon>Glomeromycotina</taxon>
        <taxon>Glomeromycetes</taxon>
        <taxon>Diversisporales</taxon>
        <taxon>Gigasporaceae</taxon>
        <taxon>Gigaspora</taxon>
    </lineage>
</organism>
<feature type="non-terminal residue" evidence="1">
    <location>
        <position position="40"/>
    </location>
</feature>
<protein>
    <submittedName>
        <fullName evidence="1">10754_t:CDS:1</fullName>
    </submittedName>
</protein>
<proteinExistence type="predicted"/>
<sequence>DPNPPQPTGTSRGTVPGFERGCLDINTCLSILSKGLTQVL</sequence>
<evidence type="ECO:0000313" key="2">
    <source>
        <dbReference type="Proteomes" id="UP000789901"/>
    </source>
</evidence>
<name>A0ABN7XQR7_GIGMA</name>
<accession>A0ABN7XQR7</accession>
<dbReference type="Proteomes" id="UP000789901">
    <property type="component" value="Unassembled WGS sequence"/>
</dbReference>
<dbReference type="EMBL" id="CAJVQB010170625">
    <property type="protein sequence ID" value="CAG8857407.1"/>
    <property type="molecule type" value="Genomic_DNA"/>
</dbReference>
<gene>
    <name evidence="1" type="ORF">GMARGA_LOCUS46226</name>
</gene>
<reference evidence="1 2" key="1">
    <citation type="submission" date="2021-06" db="EMBL/GenBank/DDBJ databases">
        <authorList>
            <person name="Kallberg Y."/>
            <person name="Tangrot J."/>
            <person name="Rosling A."/>
        </authorList>
    </citation>
    <scope>NUCLEOTIDE SEQUENCE [LARGE SCALE GENOMIC DNA]</scope>
    <source>
        <strain evidence="1 2">120-4 pot B 10/14</strain>
    </source>
</reference>
<keyword evidence="2" id="KW-1185">Reference proteome</keyword>
<feature type="non-terminal residue" evidence="1">
    <location>
        <position position="1"/>
    </location>
</feature>
<evidence type="ECO:0000313" key="1">
    <source>
        <dbReference type="EMBL" id="CAG8857407.1"/>
    </source>
</evidence>